<dbReference type="InterPro" id="IPR013087">
    <property type="entry name" value="Znf_C2H2_type"/>
</dbReference>
<sequence>MEQERIIETKTCKLCSASFDITDRDIEFYNKVSPVFQKNWESRAENWEKRGIIDLWEWRFKYLIPIPTLCPECRQQRRLSFRNERKLYHRKCDLTWRQIISIYSPDKPNTIYEQSEWWSDKWNPLDFWQDFDFSKSFFKQFEELGLRTPKMSLVLLNVENSDYNNQSWKLKDSYLLVNSNRSERSFYWKWVNDSTDCTDCMKIYNCQNCYECINCYDCFKLTYSINSHSCSNSHYLSNCTDCTDCFWCIGMKHTKYSIFNITYSQDEYLDKIKDLSKLKKEKLNEIIADHYAKFPKMSLHIESSEDSVWDYITGCKNSNHVYDIKNCIDVKFSSDIVNSQNVYDINYFGFWLNSSYDSVTVWMHSSKILFSADIWDNSLNVSYCIECFSIKDCFGCIWLHNSQYCILNKQYSKENYELFVPKIIDHMRKTGEWWEFFPSSISPFWYNETLAMENYPIERRDAINRVSTDGKAIFKWSDYEKQNWYNWEFYEPLEISEYDEKKVWKEISDKNTKNLLNWILKCESTWNPFRIIKQELHFYIKNNLPIPKKHPDQRHLNRIKRRNQRRLYDTRCIKCNKEIKTTYSPDGNEIIYCEKCYNRIY</sequence>
<proteinExistence type="predicted"/>
<comment type="caution">
    <text evidence="2">The sequence shown here is derived from an EMBL/GenBank/DDBJ whole genome shotgun (WGS) entry which is preliminary data.</text>
</comment>
<protein>
    <recommendedName>
        <fullName evidence="1">C2H2-type domain-containing protein</fullName>
    </recommendedName>
</protein>
<feature type="domain" description="C2H2-type" evidence="1">
    <location>
        <begin position="212"/>
        <end position="234"/>
    </location>
</feature>
<accession>K2GX52</accession>
<reference evidence="2" key="1">
    <citation type="journal article" date="2012" name="Science">
        <title>Fermentation, hydrogen, and sulfur metabolism in multiple uncultivated bacterial phyla.</title>
        <authorList>
            <person name="Wrighton K.C."/>
            <person name="Thomas B.C."/>
            <person name="Sharon I."/>
            <person name="Miller C.S."/>
            <person name="Castelle C.J."/>
            <person name="VerBerkmoes N.C."/>
            <person name="Wilkins M.J."/>
            <person name="Hettich R.L."/>
            <person name="Lipton M.S."/>
            <person name="Williams K.H."/>
            <person name="Long P.E."/>
            <person name="Banfield J.F."/>
        </authorList>
    </citation>
    <scope>NUCLEOTIDE SEQUENCE [LARGE SCALE GENOMIC DNA]</scope>
</reference>
<name>K2GX52_9BACT</name>
<dbReference type="PROSITE" id="PS00028">
    <property type="entry name" value="ZINC_FINGER_C2H2_1"/>
    <property type="match status" value="1"/>
</dbReference>
<gene>
    <name evidence="2" type="ORF">ACD_3C00123G0016</name>
</gene>
<evidence type="ECO:0000313" key="2">
    <source>
        <dbReference type="EMBL" id="EKE27950.1"/>
    </source>
</evidence>
<organism evidence="2">
    <name type="scientific">uncultured bacterium</name>
    <name type="common">gcode 4</name>
    <dbReference type="NCBI Taxonomy" id="1234023"/>
    <lineage>
        <taxon>Bacteria</taxon>
        <taxon>environmental samples</taxon>
    </lineage>
</organism>
<evidence type="ECO:0000259" key="1">
    <source>
        <dbReference type="PROSITE" id="PS00028"/>
    </source>
</evidence>
<dbReference type="AlphaFoldDB" id="K2GX52"/>
<dbReference type="EMBL" id="AMFJ01000397">
    <property type="protein sequence ID" value="EKE27950.1"/>
    <property type="molecule type" value="Genomic_DNA"/>
</dbReference>